<evidence type="ECO:0000256" key="1">
    <source>
        <dbReference type="SAM" id="MobiDB-lite"/>
    </source>
</evidence>
<dbReference type="EMBL" id="JAZHXJ010002146">
    <property type="protein sequence ID" value="KAL1840884.1"/>
    <property type="molecule type" value="Genomic_DNA"/>
</dbReference>
<protein>
    <submittedName>
        <fullName evidence="2">Uncharacterized protein</fullName>
    </submittedName>
</protein>
<proteinExistence type="predicted"/>
<accession>A0ABR3VGA4</accession>
<feature type="region of interest" description="Disordered" evidence="1">
    <location>
        <begin position="41"/>
        <end position="60"/>
    </location>
</feature>
<gene>
    <name evidence="2" type="ORF">VTK73DRAFT_3643</name>
</gene>
<dbReference type="Proteomes" id="UP001586593">
    <property type="component" value="Unassembled WGS sequence"/>
</dbReference>
<evidence type="ECO:0000313" key="3">
    <source>
        <dbReference type="Proteomes" id="UP001586593"/>
    </source>
</evidence>
<feature type="compositionally biased region" description="Pro residues" evidence="1">
    <location>
        <begin position="42"/>
        <end position="60"/>
    </location>
</feature>
<sequence length="236" mass="24663">MYCIYYGFEPGCDQPSAHASSPPAVSSVFWLSPVVGVGGTSPPAPSTVPPSSLPSSPTPPVSGDVVGAVVVVAFSLLRRRIRLSSSAVCLRDRRRLSLFSSSAPSPPAPSLLPFPLPRIPCRSSAALSATSSSSPFPSAVALLLLPPGLPGTGLSGVLLLMLLLLLLLPPPPVSSSPSPSAPRRRRCCCCCDDDDDDDPRSPASTSGISSRSGIFCPLAMRTWCRSLSRARRLRSR</sequence>
<organism evidence="2 3">
    <name type="scientific">Phialemonium thermophilum</name>
    <dbReference type="NCBI Taxonomy" id="223376"/>
    <lineage>
        <taxon>Eukaryota</taxon>
        <taxon>Fungi</taxon>
        <taxon>Dikarya</taxon>
        <taxon>Ascomycota</taxon>
        <taxon>Pezizomycotina</taxon>
        <taxon>Sordariomycetes</taxon>
        <taxon>Sordariomycetidae</taxon>
        <taxon>Cephalothecales</taxon>
        <taxon>Cephalothecaceae</taxon>
        <taxon>Phialemonium</taxon>
    </lineage>
</organism>
<evidence type="ECO:0000313" key="2">
    <source>
        <dbReference type="EMBL" id="KAL1840884.1"/>
    </source>
</evidence>
<name>A0ABR3VGA4_9PEZI</name>
<keyword evidence="3" id="KW-1185">Reference proteome</keyword>
<reference evidence="2 3" key="1">
    <citation type="journal article" date="2024" name="Commun. Biol.">
        <title>Comparative genomic analysis of thermophilic fungi reveals convergent evolutionary adaptations and gene losses.</title>
        <authorList>
            <person name="Steindorff A.S."/>
            <person name="Aguilar-Pontes M.V."/>
            <person name="Robinson A.J."/>
            <person name="Andreopoulos B."/>
            <person name="LaButti K."/>
            <person name="Kuo A."/>
            <person name="Mondo S."/>
            <person name="Riley R."/>
            <person name="Otillar R."/>
            <person name="Haridas S."/>
            <person name="Lipzen A."/>
            <person name="Grimwood J."/>
            <person name="Schmutz J."/>
            <person name="Clum A."/>
            <person name="Reid I.D."/>
            <person name="Moisan M.C."/>
            <person name="Butler G."/>
            <person name="Nguyen T.T.M."/>
            <person name="Dewar K."/>
            <person name="Conant G."/>
            <person name="Drula E."/>
            <person name="Henrissat B."/>
            <person name="Hansel C."/>
            <person name="Singer S."/>
            <person name="Hutchinson M.I."/>
            <person name="de Vries R.P."/>
            <person name="Natvig D.O."/>
            <person name="Powell A.J."/>
            <person name="Tsang A."/>
            <person name="Grigoriev I.V."/>
        </authorList>
    </citation>
    <scope>NUCLEOTIDE SEQUENCE [LARGE SCALE GENOMIC DNA]</scope>
    <source>
        <strain evidence="2 3">ATCC 24622</strain>
    </source>
</reference>
<comment type="caution">
    <text evidence="2">The sequence shown here is derived from an EMBL/GenBank/DDBJ whole genome shotgun (WGS) entry which is preliminary data.</text>
</comment>